<dbReference type="PANTHER" id="PTHR11365:SF2">
    <property type="entry name" value="5-OXOPROLINASE"/>
    <property type="match status" value="1"/>
</dbReference>
<keyword evidence="2" id="KW-0378">Hydrolase</keyword>
<feature type="domain" description="Hydantoinase B/oxoprolinase" evidence="1">
    <location>
        <begin position="1"/>
        <end position="256"/>
    </location>
</feature>
<evidence type="ECO:0000313" key="2">
    <source>
        <dbReference type="EMBL" id="UNI20796.1"/>
    </source>
</evidence>
<dbReference type="OrthoDB" id="4526330at2759"/>
<gene>
    <name evidence="2" type="ORF">JDV02_006851</name>
</gene>
<dbReference type="Proteomes" id="UP000829364">
    <property type="component" value="Chromosome 6"/>
</dbReference>
<dbReference type="EC" id="3.5.2.9" evidence="2"/>
<dbReference type="GO" id="GO:0006749">
    <property type="term" value="P:glutathione metabolic process"/>
    <property type="evidence" value="ECO:0007669"/>
    <property type="project" value="TreeGrafter"/>
</dbReference>
<reference evidence="2" key="1">
    <citation type="submission" date="2021-11" db="EMBL/GenBank/DDBJ databases">
        <title>Purpureocillium_takamizusanense_genome.</title>
        <authorList>
            <person name="Nguyen N.-H."/>
        </authorList>
    </citation>
    <scope>NUCLEOTIDE SEQUENCE</scope>
    <source>
        <strain evidence="2">PT3</strain>
    </source>
</reference>
<dbReference type="GO" id="GO:0017168">
    <property type="term" value="F:5-oxoprolinase (ATP-hydrolyzing) activity"/>
    <property type="evidence" value="ECO:0007669"/>
    <property type="project" value="UniProtKB-EC"/>
</dbReference>
<evidence type="ECO:0000259" key="1">
    <source>
        <dbReference type="Pfam" id="PF02538"/>
    </source>
</evidence>
<dbReference type="InterPro" id="IPR003692">
    <property type="entry name" value="Hydantoinase_B"/>
</dbReference>
<proteinExistence type="predicted"/>
<dbReference type="GO" id="GO:0005829">
    <property type="term" value="C:cytosol"/>
    <property type="evidence" value="ECO:0007669"/>
    <property type="project" value="TreeGrafter"/>
</dbReference>
<name>A0A9Q8VD52_9HYPO</name>
<dbReference type="KEGG" id="ptkz:JDV02_006851"/>
<dbReference type="RefSeq" id="XP_047844277.1">
    <property type="nucleotide sequence ID" value="XM_047988284.1"/>
</dbReference>
<dbReference type="AlphaFoldDB" id="A0A9Q8VD52"/>
<keyword evidence="3" id="KW-1185">Reference proteome</keyword>
<dbReference type="EMBL" id="CP086359">
    <property type="protein sequence ID" value="UNI20796.1"/>
    <property type="molecule type" value="Genomic_DNA"/>
</dbReference>
<sequence length="259" mass="28042">MSRAVKIAMQSWKGNLYPGHVTAANHPNAGGTHLLDIALIPPVFDNSGKSIDFFVAARAHHAEIGGVAPGSMPSDSVKLYQEGAAFEQWKTIPHGKFDDEGIQHHLVDVLGSYPGCSPSRRGGHNHIADLKAQVAANQKGINLIHGLFEEYRRETFLFYMWAVKETAAIAVEGLLRKTAAKQMGQRPPTAVDYMDEGSRIQLSVSIGAEKRTAVSDFTGTGHEPFNCLSAPIVITHSAILYSLRCLIGSDIWLNEGGEA</sequence>
<dbReference type="GeneID" id="72068800"/>
<protein>
    <submittedName>
        <fullName evidence="2">5-oxoprolinase (ATP-hydrolyzing)</fullName>
        <ecNumber evidence="2">3.5.2.9</ecNumber>
    </submittedName>
</protein>
<organism evidence="2 3">
    <name type="scientific">Purpureocillium takamizusanense</name>
    <dbReference type="NCBI Taxonomy" id="2060973"/>
    <lineage>
        <taxon>Eukaryota</taxon>
        <taxon>Fungi</taxon>
        <taxon>Dikarya</taxon>
        <taxon>Ascomycota</taxon>
        <taxon>Pezizomycotina</taxon>
        <taxon>Sordariomycetes</taxon>
        <taxon>Hypocreomycetidae</taxon>
        <taxon>Hypocreales</taxon>
        <taxon>Ophiocordycipitaceae</taxon>
        <taxon>Purpureocillium</taxon>
    </lineage>
</organism>
<evidence type="ECO:0000313" key="3">
    <source>
        <dbReference type="Proteomes" id="UP000829364"/>
    </source>
</evidence>
<dbReference type="InterPro" id="IPR045079">
    <property type="entry name" value="Oxoprolinase-like"/>
</dbReference>
<dbReference type="PANTHER" id="PTHR11365">
    <property type="entry name" value="5-OXOPROLINASE RELATED"/>
    <property type="match status" value="1"/>
</dbReference>
<dbReference type="Pfam" id="PF02538">
    <property type="entry name" value="Hydantoinase_B"/>
    <property type="match status" value="1"/>
</dbReference>
<accession>A0A9Q8VD52</accession>